<dbReference type="EMBL" id="LT629776">
    <property type="protein sequence ID" value="SDR97604.1"/>
    <property type="molecule type" value="Genomic_DNA"/>
</dbReference>
<evidence type="ECO:0000313" key="3">
    <source>
        <dbReference type="Proteomes" id="UP000185663"/>
    </source>
</evidence>
<dbReference type="AlphaFoldDB" id="A0A1H1NF95"/>
<keyword evidence="1" id="KW-0812">Transmembrane</keyword>
<keyword evidence="1" id="KW-0472">Membrane</keyword>
<protein>
    <submittedName>
        <fullName evidence="2">Uncharacterized protein</fullName>
    </submittedName>
</protein>
<proteinExistence type="predicted"/>
<dbReference type="RefSeq" id="WP_083371471.1">
    <property type="nucleotide sequence ID" value="NZ_LT629776.1"/>
</dbReference>
<dbReference type="Proteomes" id="UP000185663">
    <property type="component" value="Chromosome I"/>
</dbReference>
<feature type="transmembrane region" description="Helical" evidence="1">
    <location>
        <begin position="60"/>
        <end position="81"/>
    </location>
</feature>
<keyword evidence="3" id="KW-1185">Reference proteome</keyword>
<evidence type="ECO:0000313" key="2">
    <source>
        <dbReference type="EMBL" id="SDR97604.1"/>
    </source>
</evidence>
<sequence length="112" mass="12337">MDLDGLDRRRVSTGSTAALIEPVEIENAVTYPCRWSADGKSTEEIMDRTESTEHQSMGRYVSFVLAFVAFLASLFLMGTAFSYDGVTAFSMFAGALILGTLAFAIPMREHRN</sequence>
<evidence type="ECO:0000256" key="1">
    <source>
        <dbReference type="SAM" id="Phobius"/>
    </source>
</evidence>
<gene>
    <name evidence="2" type="ORF">SAMN04489860_0516</name>
</gene>
<feature type="transmembrane region" description="Helical" evidence="1">
    <location>
        <begin position="87"/>
        <end position="105"/>
    </location>
</feature>
<reference evidence="2 3" key="1">
    <citation type="submission" date="2016-10" db="EMBL/GenBank/DDBJ databases">
        <authorList>
            <person name="de Groot N.N."/>
        </authorList>
    </citation>
    <scope>NUCLEOTIDE SEQUENCE [LARGE SCALE GENOMIC DNA]</scope>
    <source>
        <strain evidence="2 3">DSM 22126</strain>
    </source>
</reference>
<accession>A0A1H1NF95</accession>
<organism evidence="2 3">
    <name type="scientific">Paraoerskovia marina</name>
    <dbReference type="NCBI Taxonomy" id="545619"/>
    <lineage>
        <taxon>Bacteria</taxon>
        <taxon>Bacillati</taxon>
        <taxon>Actinomycetota</taxon>
        <taxon>Actinomycetes</taxon>
        <taxon>Micrococcales</taxon>
        <taxon>Cellulomonadaceae</taxon>
        <taxon>Paraoerskovia</taxon>
    </lineage>
</organism>
<keyword evidence="1" id="KW-1133">Transmembrane helix</keyword>
<name>A0A1H1NF95_9CELL</name>